<dbReference type="EMBL" id="CP017599">
    <property type="protein sequence ID" value="AOX02018.1"/>
    <property type="molecule type" value="Genomic_DNA"/>
</dbReference>
<dbReference type="KEGG" id="mpro:BJP34_23605"/>
<name>A0A1D8TWK0_9CYAN</name>
<dbReference type="STRING" id="1458985.BJP34_23605"/>
<dbReference type="Proteomes" id="UP000177870">
    <property type="component" value="Chromosome"/>
</dbReference>
<dbReference type="AlphaFoldDB" id="A0A1D8TWK0"/>
<organism evidence="1 2">
    <name type="scientific">Moorena producens PAL-8-15-08-1</name>
    <dbReference type="NCBI Taxonomy" id="1458985"/>
    <lineage>
        <taxon>Bacteria</taxon>
        <taxon>Bacillati</taxon>
        <taxon>Cyanobacteriota</taxon>
        <taxon>Cyanophyceae</taxon>
        <taxon>Coleofasciculales</taxon>
        <taxon>Coleofasciculaceae</taxon>
        <taxon>Moorena</taxon>
    </lineage>
</organism>
<proteinExistence type="predicted"/>
<evidence type="ECO:0000313" key="1">
    <source>
        <dbReference type="EMBL" id="AOX02018.1"/>
    </source>
</evidence>
<accession>A0A1D8TWK0</accession>
<protein>
    <submittedName>
        <fullName evidence="1">Uncharacterized protein</fullName>
    </submittedName>
</protein>
<sequence length="96" mass="10339">MTEKALRELASILNPTADIPEGETPLLIAVDAVGKALGITIHPPAKSENAHTLDAIARASGFRTRRVTLTANWWKTDCGPLLAFTKEENQSESLEG</sequence>
<evidence type="ECO:0000313" key="2">
    <source>
        <dbReference type="Proteomes" id="UP000177870"/>
    </source>
</evidence>
<reference evidence="2" key="1">
    <citation type="submission" date="2016-10" db="EMBL/GenBank/DDBJ databases">
        <title>Comparative genomics uncovers the prolific and rare metabolic potential of the cyanobacterial genus Moorea.</title>
        <authorList>
            <person name="Leao T."/>
            <person name="Castelao G."/>
            <person name="Korobeynikov A."/>
            <person name="Monroe E.A."/>
            <person name="Podell S."/>
            <person name="Glukhov E."/>
            <person name="Allen E."/>
            <person name="Gerwick W.H."/>
            <person name="Gerwick L."/>
        </authorList>
    </citation>
    <scope>NUCLEOTIDE SEQUENCE [LARGE SCALE GENOMIC DNA]</scope>
    <source>
        <strain evidence="2">PAL-8-15-08-1</strain>
    </source>
</reference>
<gene>
    <name evidence="1" type="ORF">BJP34_23605</name>
</gene>
<dbReference type="RefSeq" id="WP_070394445.1">
    <property type="nucleotide sequence ID" value="NZ_CP017599.1"/>
</dbReference>